<evidence type="ECO:0000256" key="6">
    <source>
        <dbReference type="ARBA" id="ARBA00022679"/>
    </source>
</evidence>
<keyword evidence="8" id="KW-0547">Nucleotide-binding</keyword>
<evidence type="ECO:0000259" key="18">
    <source>
        <dbReference type="PROSITE" id="PS50109"/>
    </source>
</evidence>
<dbReference type="InterPro" id="IPR003660">
    <property type="entry name" value="HAMP_dom"/>
</dbReference>
<dbReference type="OrthoDB" id="9813151at2"/>
<comment type="caution">
    <text evidence="21">The sequence shown here is derived from an EMBL/GenBank/DDBJ whole genome shotgun (WGS) entry which is preliminary data.</text>
</comment>
<dbReference type="Gene3D" id="6.10.340.10">
    <property type="match status" value="1"/>
</dbReference>
<evidence type="ECO:0000256" key="17">
    <source>
        <dbReference type="SAM" id="Phobius"/>
    </source>
</evidence>
<dbReference type="Proteomes" id="UP000287296">
    <property type="component" value="Unassembled WGS sequence"/>
</dbReference>
<dbReference type="PANTHER" id="PTHR45528:SF11">
    <property type="entry name" value="HISTIDINE KINASE"/>
    <property type="match status" value="1"/>
</dbReference>
<evidence type="ECO:0000256" key="15">
    <source>
        <dbReference type="ARBA" id="ARBA00037219"/>
    </source>
</evidence>
<dbReference type="InterPro" id="IPR004358">
    <property type="entry name" value="Sig_transdc_His_kin-like_C"/>
</dbReference>
<comment type="catalytic activity">
    <reaction evidence="1">
        <text>ATP + protein L-histidine = ADP + protein N-phospho-L-histidine.</text>
        <dbReference type="EC" id="2.7.13.3"/>
    </reaction>
</comment>
<dbReference type="SUPFAM" id="SSF158472">
    <property type="entry name" value="HAMP domain-like"/>
    <property type="match status" value="1"/>
</dbReference>
<evidence type="ECO:0000256" key="12">
    <source>
        <dbReference type="ARBA" id="ARBA00023012"/>
    </source>
</evidence>
<dbReference type="RefSeq" id="WP_120114768.1">
    <property type="nucleotide sequence ID" value="NZ_BORJ01000010.1"/>
</dbReference>
<dbReference type="FunFam" id="3.30.565.10:FF:000006">
    <property type="entry name" value="Sensor histidine kinase WalK"/>
    <property type="match status" value="1"/>
</dbReference>
<sequence>MKSLYSKFVVFTLGTMIISALIAFLAVNTFYHQLLKEKNDEKNMEIALSLASFIESEKKLDLESFLQTQSATGYKIYVVNEKHKTIQYGAPFRVNNLSQDVVSEVLGGRVYHGMRDFPTETFVTGFFSDELANTVGVPFRHNEADYALFLRPDIKFLFTEVHYLLGGMVIVMAIISLLVMLTIAKMLIDPITKLTEAAKKVGEEQFSPELDINRRDEIGQLAQSFRNMTERLNENDKIRKEFISDVSHDFQSPLLNIKGYAELLIDSGLSETERQNYAEVIQSETERLSSLTKQLMLLTSLDQLVSPLRKRTFKLNEQIMEVTRRYRWLLEEKGMSLSMDLDETEILGDPAFLEKVWENLLSNALKYTEAGGSIDITLNKEDDGVTVAYCDSGIGIEEKHLERIFDRFYRADESRTKQISGTGLGLSIAHQVVKLHGGSIDVRRNKSKGMTFSVKLPSSPFTKN</sequence>
<accession>A0A429XC62</accession>
<dbReference type="SUPFAM" id="SSF47384">
    <property type="entry name" value="Homodimeric domain of signal transducing histidine kinase"/>
    <property type="match status" value="1"/>
</dbReference>
<comment type="subcellular location">
    <subcellularLocation>
        <location evidence="2">Cell membrane</location>
        <topology evidence="2">Multi-pass membrane protein</topology>
    </subcellularLocation>
</comment>
<dbReference type="SMART" id="SM00304">
    <property type="entry name" value="HAMP"/>
    <property type="match status" value="1"/>
</dbReference>
<dbReference type="PRINTS" id="PR00344">
    <property type="entry name" value="BCTRLSENSOR"/>
</dbReference>
<feature type="transmembrane region" description="Helical" evidence="17">
    <location>
        <begin position="161"/>
        <end position="184"/>
    </location>
</feature>
<dbReference type="CDD" id="cd00082">
    <property type="entry name" value="HisKA"/>
    <property type="match status" value="1"/>
</dbReference>
<keyword evidence="9 21" id="KW-0418">Kinase</keyword>
<comment type="function">
    <text evidence="15">Member of the two-component regulatory system HssS/HssR involved in intracellular heme homeostasis and tempering of staphylococcal virulence. HssS functions as a heme sensor histidine kinase which is autophosphorylated at a histidine residue and transfers its phosphate group to an aspartate residue of HssR. HssR/HssS activates the expression of hrtAB, an efflux pump, in response to extracellular heme, hemin, hemoglobin or blood.</text>
</comment>
<evidence type="ECO:0000256" key="13">
    <source>
        <dbReference type="ARBA" id="ARBA00023026"/>
    </source>
</evidence>
<evidence type="ECO:0000256" key="5">
    <source>
        <dbReference type="ARBA" id="ARBA00022553"/>
    </source>
</evidence>
<dbReference type="InterPro" id="IPR036097">
    <property type="entry name" value="HisK_dim/P_sf"/>
</dbReference>
<gene>
    <name evidence="21" type="ORF">D5F11_003055</name>
    <name evidence="20" type="ORF">J6TS1_35580</name>
</gene>
<dbReference type="SMART" id="SM00388">
    <property type="entry name" value="HisKA"/>
    <property type="match status" value="1"/>
</dbReference>
<protein>
    <recommendedName>
        <fullName evidence="16">Heme sensor protein HssS</fullName>
        <ecNumber evidence="3">2.7.13.3</ecNumber>
    </recommendedName>
</protein>
<dbReference type="Pfam" id="PF00672">
    <property type="entry name" value="HAMP"/>
    <property type="match status" value="1"/>
</dbReference>
<keyword evidence="12" id="KW-0902">Two-component regulatory system</keyword>
<evidence type="ECO:0000256" key="10">
    <source>
        <dbReference type="ARBA" id="ARBA00022840"/>
    </source>
</evidence>
<evidence type="ECO:0000256" key="2">
    <source>
        <dbReference type="ARBA" id="ARBA00004651"/>
    </source>
</evidence>
<evidence type="ECO:0000256" key="11">
    <source>
        <dbReference type="ARBA" id="ARBA00022989"/>
    </source>
</evidence>
<dbReference type="PANTHER" id="PTHR45528">
    <property type="entry name" value="SENSOR HISTIDINE KINASE CPXA"/>
    <property type="match status" value="1"/>
</dbReference>
<dbReference type="CDD" id="cd06225">
    <property type="entry name" value="HAMP"/>
    <property type="match status" value="1"/>
</dbReference>
<dbReference type="Proteomes" id="UP000680670">
    <property type="component" value="Unassembled WGS sequence"/>
</dbReference>
<evidence type="ECO:0000256" key="7">
    <source>
        <dbReference type="ARBA" id="ARBA00022692"/>
    </source>
</evidence>
<evidence type="ECO:0000313" key="21">
    <source>
        <dbReference type="EMBL" id="RST61048.1"/>
    </source>
</evidence>
<evidence type="ECO:0000256" key="9">
    <source>
        <dbReference type="ARBA" id="ARBA00022777"/>
    </source>
</evidence>
<reference evidence="20 23" key="2">
    <citation type="submission" date="2021-03" db="EMBL/GenBank/DDBJ databases">
        <title>Antimicrobial resistance genes in bacteria isolated from Japanese honey, and their potential for conferring macrolide and lincosamide resistance in the American foulbrood pathogen Paenibacillus larvae.</title>
        <authorList>
            <person name="Okamoto M."/>
            <person name="Kumagai M."/>
            <person name="Kanamori H."/>
            <person name="Takamatsu D."/>
        </authorList>
    </citation>
    <scope>NUCLEOTIDE SEQUENCE [LARGE SCALE GENOMIC DNA]</scope>
    <source>
        <strain evidence="20 23">J6TS1</strain>
    </source>
</reference>
<dbReference type="InterPro" id="IPR036890">
    <property type="entry name" value="HATPase_C_sf"/>
</dbReference>
<dbReference type="EMBL" id="QYTW02000002">
    <property type="protein sequence ID" value="RST61048.1"/>
    <property type="molecule type" value="Genomic_DNA"/>
</dbReference>
<keyword evidence="23" id="KW-1185">Reference proteome</keyword>
<keyword evidence="11 17" id="KW-1133">Transmembrane helix</keyword>
<keyword evidence="4" id="KW-1003">Cell membrane</keyword>
<name>A0A429XC62_SIMTE</name>
<evidence type="ECO:0000313" key="22">
    <source>
        <dbReference type="Proteomes" id="UP000287296"/>
    </source>
</evidence>
<evidence type="ECO:0000256" key="3">
    <source>
        <dbReference type="ARBA" id="ARBA00012438"/>
    </source>
</evidence>
<dbReference type="InterPro" id="IPR003661">
    <property type="entry name" value="HisK_dim/P_dom"/>
</dbReference>
<dbReference type="InterPro" id="IPR003594">
    <property type="entry name" value="HATPase_dom"/>
</dbReference>
<reference evidence="21 22" key="1">
    <citation type="submission" date="2018-12" db="EMBL/GenBank/DDBJ databases">
        <authorList>
            <person name="Sun L."/>
            <person name="Chen Z."/>
        </authorList>
    </citation>
    <scope>NUCLEOTIDE SEQUENCE [LARGE SCALE GENOMIC DNA]</scope>
    <source>
        <strain evidence="21 22">LMG 29736</strain>
    </source>
</reference>
<feature type="domain" description="HAMP" evidence="19">
    <location>
        <begin position="185"/>
        <end position="237"/>
    </location>
</feature>
<dbReference type="CDD" id="cd00075">
    <property type="entry name" value="HATPase"/>
    <property type="match status" value="1"/>
</dbReference>
<dbReference type="Pfam" id="PF02518">
    <property type="entry name" value="HATPase_c"/>
    <property type="match status" value="1"/>
</dbReference>
<keyword evidence="13" id="KW-0843">Virulence</keyword>
<evidence type="ECO:0000256" key="16">
    <source>
        <dbReference type="ARBA" id="ARBA00040841"/>
    </source>
</evidence>
<evidence type="ECO:0000313" key="23">
    <source>
        <dbReference type="Proteomes" id="UP000680670"/>
    </source>
</evidence>
<keyword evidence="5" id="KW-0597">Phosphoprotein</keyword>
<evidence type="ECO:0000259" key="19">
    <source>
        <dbReference type="PROSITE" id="PS50885"/>
    </source>
</evidence>
<keyword evidence="14 17" id="KW-0472">Membrane</keyword>
<dbReference type="PROSITE" id="PS50885">
    <property type="entry name" value="HAMP"/>
    <property type="match status" value="1"/>
</dbReference>
<proteinExistence type="predicted"/>
<dbReference type="GO" id="GO:0005886">
    <property type="term" value="C:plasma membrane"/>
    <property type="evidence" value="ECO:0007669"/>
    <property type="project" value="UniProtKB-SubCell"/>
</dbReference>
<keyword evidence="7 17" id="KW-0812">Transmembrane</keyword>
<evidence type="ECO:0000313" key="20">
    <source>
        <dbReference type="EMBL" id="GIN97688.1"/>
    </source>
</evidence>
<dbReference type="Pfam" id="PF00512">
    <property type="entry name" value="HisKA"/>
    <property type="match status" value="1"/>
</dbReference>
<feature type="transmembrane region" description="Helical" evidence="17">
    <location>
        <begin position="9"/>
        <end position="31"/>
    </location>
</feature>
<dbReference type="SMART" id="SM00387">
    <property type="entry name" value="HATPase_c"/>
    <property type="match status" value="1"/>
</dbReference>
<dbReference type="EMBL" id="BORJ01000010">
    <property type="protein sequence ID" value="GIN97688.1"/>
    <property type="molecule type" value="Genomic_DNA"/>
</dbReference>
<dbReference type="InterPro" id="IPR005467">
    <property type="entry name" value="His_kinase_dom"/>
</dbReference>
<evidence type="ECO:0000256" key="8">
    <source>
        <dbReference type="ARBA" id="ARBA00022741"/>
    </source>
</evidence>
<dbReference type="GO" id="GO:0000155">
    <property type="term" value="F:phosphorelay sensor kinase activity"/>
    <property type="evidence" value="ECO:0007669"/>
    <property type="project" value="InterPro"/>
</dbReference>
<dbReference type="GO" id="GO:0005524">
    <property type="term" value="F:ATP binding"/>
    <property type="evidence" value="ECO:0007669"/>
    <property type="project" value="UniProtKB-KW"/>
</dbReference>
<evidence type="ECO:0000256" key="4">
    <source>
        <dbReference type="ARBA" id="ARBA00022475"/>
    </source>
</evidence>
<dbReference type="FunFam" id="1.10.287.130:FF:000001">
    <property type="entry name" value="Two-component sensor histidine kinase"/>
    <property type="match status" value="1"/>
</dbReference>
<organism evidence="21 22">
    <name type="scientific">Siminovitchia terrae</name>
    <name type="common">Bacillus terrae</name>
    <dbReference type="NCBI Taxonomy" id="1914933"/>
    <lineage>
        <taxon>Bacteria</taxon>
        <taxon>Bacillati</taxon>
        <taxon>Bacillota</taxon>
        <taxon>Bacilli</taxon>
        <taxon>Bacillales</taxon>
        <taxon>Bacillaceae</taxon>
        <taxon>Siminovitchia</taxon>
    </lineage>
</organism>
<dbReference type="InterPro" id="IPR050398">
    <property type="entry name" value="HssS/ArlS-like"/>
</dbReference>
<dbReference type="SUPFAM" id="SSF55874">
    <property type="entry name" value="ATPase domain of HSP90 chaperone/DNA topoisomerase II/histidine kinase"/>
    <property type="match status" value="1"/>
</dbReference>
<dbReference type="AlphaFoldDB" id="A0A429XC62"/>
<dbReference type="PROSITE" id="PS50109">
    <property type="entry name" value="HIS_KIN"/>
    <property type="match status" value="1"/>
</dbReference>
<dbReference type="Gene3D" id="1.10.287.130">
    <property type="match status" value="1"/>
</dbReference>
<dbReference type="EC" id="2.7.13.3" evidence="3"/>
<dbReference type="Gene3D" id="3.30.565.10">
    <property type="entry name" value="Histidine kinase-like ATPase, C-terminal domain"/>
    <property type="match status" value="1"/>
</dbReference>
<keyword evidence="6" id="KW-0808">Transferase</keyword>
<evidence type="ECO:0000256" key="14">
    <source>
        <dbReference type="ARBA" id="ARBA00023136"/>
    </source>
</evidence>
<evidence type="ECO:0000256" key="1">
    <source>
        <dbReference type="ARBA" id="ARBA00000085"/>
    </source>
</evidence>
<feature type="domain" description="Histidine kinase" evidence="18">
    <location>
        <begin position="245"/>
        <end position="460"/>
    </location>
</feature>
<keyword evidence="10" id="KW-0067">ATP-binding</keyword>